<evidence type="ECO:0000313" key="1">
    <source>
        <dbReference type="EMBL" id="GAV02327.1"/>
    </source>
</evidence>
<keyword evidence="2" id="KW-1185">Reference proteome</keyword>
<reference evidence="1 2" key="1">
    <citation type="journal article" date="2016" name="Nat. Commun.">
        <title>Extremotolerant tardigrade genome and improved radiotolerance of human cultured cells by tardigrade-unique protein.</title>
        <authorList>
            <person name="Hashimoto T."/>
            <person name="Horikawa D.D."/>
            <person name="Saito Y."/>
            <person name="Kuwahara H."/>
            <person name="Kozuka-Hata H."/>
            <person name="Shin-I T."/>
            <person name="Minakuchi Y."/>
            <person name="Ohishi K."/>
            <person name="Motoyama A."/>
            <person name="Aizu T."/>
            <person name="Enomoto A."/>
            <person name="Kondo K."/>
            <person name="Tanaka S."/>
            <person name="Hara Y."/>
            <person name="Koshikawa S."/>
            <person name="Sagara H."/>
            <person name="Miura T."/>
            <person name="Yokobori S."/>
            <person name="Miyagawa K."/>
            <person name="Suzuki Y."/>
            <person name="Kubo T."/>
            <person name="Oyama M."/>
            <person name="Kohara Y."/>
            <person name="Fujiyama A."/>
            <person name="Arakawa K."/>
            <person name="Katayama T."/>
            <person name="Toyoda A."/>
            <person name="Kunieda T."/>
        </authorList>
    </citation>
    <scope>NUCLEOTIDE SEQUENCE [LARGE SCALE GENOMIC DNA]</scope>
    <source>
        <strain evidence="1 2">YOKOZUNA-1</strain>
    </source>
</reference>
<name>A0A1D1VL36_RAMVA</name>
<accession>A0A1D1VL36</accession>
<sequence>MGCTAATHRRGCTVTNSEQNPLVASFGAPVPAPSRANNILFVASGELSGFVLRELPPGSTGGIGWGIIGPSRGDISAMSSRIMSYRYNSELLSTYKAPRAELHQ</sequence>
<dbReference type="EMBL" id="BDGG01000008">
    <property type="protein sequence ID" value="GAV02327.1"/>
    <property type="molecule type" value="Genomic_DNA"/>
</dbReference>
<evidence type="ECO:0000313" key="2">
    <source>
        <dbReference type="Proteomes" id="UP000186922"/>
    </source>
</evidence>
<proteinExistence type="predicted"/>
<dbReference type="Proteomes" id="UP000186922">
    <property type="component" value="Unassembled WGS sequence"/>
</dbReference>
<dbReference type="AlphaFoldDB" id="A0A1D1VL36"/>
<gene>
    <name evidence="1" type="primary">RvY_12910-1</name>
    <name evidence="1" type="synonym">RvY_12910.1</name>
    <name evidence="1" type="ORF">RvY_12910</name>
</gene>
<organism evidence="1 2">
    <name type="scientific">Ramazzottius varieornatus</name>
    <name type="common">Water bear</name>
    <name type="synonym">Tardigrade</name>
    <dbReference type="NCBI Taxonomy" id="947166"/>
    <lineage>
        <taxon>Eukaryota</taxon>
        <taxon>Metazoa</taxon>
        <taxon>Ecdysozoa</taxon>
        <taxon>Tardigrada</taxon>
        <taxon>Eutardigrada</taxon>
        <taxon>Parachela</taxon>
        <taxon>Hypsibioidea</taxon>
        <taxon>Ramazzottiidae</taxon>
        <taxon>Ramazzottius</taxon>
    </lineage>
</organism>
<comment type="caution">
    <text evidence="1">The sequence shown here is derived from an EMBL/GenBank/DDBJ whole genome shotgun (WGS) entry which is preliminary data.</text>
</comment>
<protein>
    <submittedName>
        <fullName evidence="1">Uncharacterized protein</fullName>
    </submittedName>
</protein>